<dbReference type="CDD" id="cd18095">
    <property type="entry name" value="SpoU-like_rRNA-MTase"/>
    <property type="match status" value="1"/>
</dbReference>
<keyword evidence="1 4" id="KW-0489">Methyltransferase</keyword>
<dbReference type="SUPFAM" id="SSF55315">
    <property type="entry name" value="L30e-like"/>
    <property type="match status" value="1"/>
</dbReference>
<comment type="caution">
    <text evidence="4">The sequence shown here is derived from an EMBL/GenBank/DDBJ whole genome shotgun (WGS) entry which is preliminary data.</text>
</comment>
<keyword evidence="5" id="KW-1185">Reference proteome</keyword>
<feature type="domain" description="tRNA/rRNA methyltransferase SpoU type" evidence="3">
    <location>
        <begin position="128"/>
        <end position="273"/>
    </location>
</feature>
<dbReference type="GO" id="GO:0008168">
    <property type="term" value="F:methyltransferase activity"/>
    <property type="evidence" value="ECO:0007669"/>
    <property type="project" value="UniProtKB-KW"/>
</dbReference>
<dbReference type="PANTHER" id="PTHR43191:SF12">
    <property type="entry name" value="RRNA METHYLASE"/>
    <property type="match status" value="1"/>
</dbReference>
<evidence type="ECO:0000259" key="3">
    <source>
        <dbReference type="Pfam" id="PF00588"/>
    </source>
</evidence>
<dbReference type="InterPro" id="IPR029064">
    <property type="entry name" value="Ribosomal_eL30-like_sf"/>
</dbReference>
<dbReference type="Gene3D" id="3.40.1280.10">
    <property type="match status" value="1"/>
</dbReference>
<dbReference type="Pfam" id="PF00588">
    <property type="entry name" value="SpoU_methylase"/>
    <property type="match status" value="1"/>
</dbReference>
<evidence type="ECO:0000256" key="1">
    <source>
        <dbReference type="ARBA" id="ARBA00022603"/>
    </source>
</evidence>
<organism evidence="4 5">
    <name type="scientific">Adlercreutzia shanghongiae</name>
    <dbReference type="NCBI Taxonomy" id="3111773"/>
    <lineage>
        <taxon>Bacteria</taxon>
        <taxon>Bacillati</taxon>
        <taxon>Actinomycetota</taxon>
        <taxon>Coriobacteriia</taxon>
        <taxon>Eggerthellales</taxon>
        <taxon>Eggerthellaceae</taxon>
        <taxon>Adlercreutzia</taxon>
    </lineage>
</organism>
<dbReference type="InterPro" id="IPR029028">
    <property type="entry name" value="Alpha/beta_knot_MTases"/>
</dbReference>
<dbReference type="EMBL" id="JAYMFH010000007">
    <property type="protein sequence ID" value="MEC4295047.1"/>
    <property type="molecule type" value="Genomic_DNA"/>
</dbReference>
<keyword evidence="2" id="KW-0808">Transferase</keyword>
<dbReference type="InterPro" id="IPR029026">
    <property type="entry name" value="tRNA_m1G_MTases_N"/>
</dbReference>
<name>A0ABU6IYV1_9ACTN</name>
<evidence type="ECO:0000256" key="2">
    <source>
        <dbReference type="ARBA" id="ARBA00022679"/>
    </source>
</evidence>
<evidence type="ECO:0000313" key="5">
    <source>
        <dbReference type="Proteomes" id="UP001343724"/>
    </source>
</evidence>
<dbReference type="PANTHER" id="PTHR43191">
    <property type="entry name" value="RRNA METHYLTRANSFERASE 3"/>
    <property type="match status" value="1"/>
</dbReference>
<reference evidence="4 5" key="1">
    <citation type="submission" date="2024-01" db="EMBL/GenBank/DDBJ databases">
        <title>novel species in genus Adlercreutzia.</title>
        <authorList>
            <person name="Liu X."/>
        </authorList>
    </citation>
    <scope>NUCLEOTIDE SEQUENCE [LARGE SCALE GENOMIC DNA]</scope>
    <source>
        <strain evidence="4 5">R22</strain>
    </source>
</reference>
<evidence type="ECO:0000313" key="4">
    <source>
        <dbReference type="EMBL" id="MEC4295047.1"/>
    </source>
</evidence>
<dbReference type="Proteomes" id="UP001343724">
    <property type="component" value="Unassembled WGS sequence"/>
</dbReference>
<dbReference type="InterPro" id="IPR001537">
    <property type="entry name" value="SpoU_MeTrfase"/>
</dbReference>
<dbReference type="SUPFAM" id="SSF75217">
    <property type="entry name" value="alpha/beta knot"/>
    <property type="match status" value="1"/>
</dbReference>
<accession>A0ABU6IYV1</accession>
<sequence>MAPFSSMTDGQLRDPKQLVGLARAIDPEGSPERLASGLFVAESVNVIDRALDAGCVPFAVLTDRRWLAASEALLEKMRAANPAAPLSVVSSDEMRSITGYEMTRGPLAAFHRPPEPDVGRLLAGAHRVAVLEDVTNYTNIGAIFRSAAALGIDAVLLTPSCHDPLFRRASRVSMGTVFQVPWARIGCERDWAREGVPLLREAGFATAALALSDEAISIADPVLKACEHLALVLGTEGDGLAPATIAACDFTVRIPMHHGVDSLNVAAASAVAFWETRRKVKH</sequence>
<gene>
    <name evidence="4" type="ORF">VJ920_06970</name>
</gene>
<dbReference type="Gene3D" id="3.30.1330.30">
    <property type="match status" value="1"/>
</dbReference>
<protein>
    <submittedName>
        <fullName evidence="4">RNA methyltransferase</fullName>
    </submittedName>
</protein>
<dbReference type="GO" id="GO:0032259">
    <property type="term" value="P:methylation"/>
    <property type="evidence" value="ECO:0007669"/>
    <property type="project" value="UniProtKB-KW"/>
</dbReference>
<proteinExistence type="predicted"/>
<dbReference type="InterPro" id="IPR051259">
    <property type="entry name" value="rRNA_Methyltransferase"/>
</dbReference>